<comment type="caution">
    <text evidence="3">The sequence shown here is derived from an EMBL/GenBank/DDBJ whole genome shotgun (WGS) entry which is preliminary data.</text>
</comment>
<evidence type="ECO:0000256" key="1">
    <source>
        <dbReference type="ARBA" id="ARBA00008270"/>
    </source>
</evidence>
<keyword evidence="2" id="KW-0413">Isomerase</keyword>
<dbReference type="GO" id="GO:0016853">
    <property type="term" value="F:isomerase activity"/>
    <property type="evidence" value="ECO:0007669"/>
    <property type="project" value="UniProtKB-KW"/>
</dbReference>
<dbReference type="Proteomes" id="UP001163846">
    <property type="component" value="Unassembled WGS sequence"/>
</dbReference>
<dbReference type="InterPro" id="IPR003719">
    <property type="entry name" value="Phenazine_PhzF-like"/>
</dbReference>
<dbReference type="EMBL" id="MU805938">
    <property type="protein sequence ID" value="KAJ3845315.1"/>
    <property type="molecule type" value="Genomic_DNA"/>
</dbReference>
<dbReference type="PANTHER" id="PTHR13774">
    <property type="entry name" value="PHENAZINE BIOSYNTHESIS PROTEIN"/>
    <property type="match status" value="1"/>
</dbReference>
<dbReference type="Pfam" id="PF02567">
    <property type="entry name" value="PhzC-PhzF"/>
    <property type="match status" value="1"/>
</dbReference>
<evidence type="ECO:0000313" key="4">
    <source>
        <dbReference type="Proteomes" id="UP001163846"/>
    </source>
</evidence>
<evidence type="ECO:0000256" key="2">
    <source>
        <dbReference type="ARBA" id="ARBA00023235"/>
    </source>
</evidence>
<dbReference type="SUPFAM" id="SSF54506">
    <property type="entry name" value="Diaminopimelate epimerase-like"/>
    <property type="match status" value="1"/>
</dbReference>
<dbReference type="Gene3D" id="3.10.310.10">
    <property type="entry name" value="Diaminopimelate Epimerase, Chain A, domain 1"/>
    <property type="match status" value="2"/>
</dbReference>
<dbReference type="AlphaFoldDB" id="A0AA38PLU2"/>
<keyword evidence="4" id="KW-1185">Reference proteome</keyword>
<gene>
    <name evidence="3" type="ORF">F5878DRAFT_550640</name>
</gene>
<dbReference type="PANTHER" id="PTHR13774:SF17">
    <property type="entry name" value="PHENAZINE BIOSYNTHESIS-LIKE DOMAIN-CONTAINING PROTEIN"/>
    <property type="match status" value="1"/>
</dbReference>
<organism evidence="3 4">
    <name type="scientific">Lentinula raphanica</name>
    <dbReference type="NCBI Taxonomy" id="153919"/>
    <lineage>
        <taxon>Eukaryota</taxon>
        <taxon>Fungi</taxon>
        <taxon>Dikarya</taxon>
        <taxon>Basidiomycota</taxon>
        <taxon>Agaricomycotina</taxon>
        <taxon>Agaricomycetes</taxon>
        <taxon>Agaricomycetidae</taxon>
        <taxon>Agaricales</taxon>
        <taxon>Marasmiineae</taxon>
        <taxon>Omphalotaceae</taxon>
        <taxon>Lentinula</taxon>
    </lineage>
</organism>
<protein>
    <recommendedName>
        <fullName evidence="5">Diaminopimelate epimerase-like protein</fullName>
    </recommendedName>
</protein>
<proteinExistence type="inferred from homology"/>
<comment type="similarity">
    <text evidence="1">Belongs to the PhzF family.</text>
</comment>
<reference evidence="3" key="1">
    <citation type="submission" date="2022-08" db="EMBL/GenBank/DDBJ databases">
        <authorList>
            <consortium name="DOE Joint Genome Institute"/>
            <person name="Min B."/>
            <person name="Riley R."/>
            <person name="Sierra-Patev S."/>
            <person name="Naranjo-Ortiz M."/>
            <person name="Looney B."/>
            <person name="Konkel Z."/>
            <person name="Slot J.C."/>
            <person name="Sakamoto Y."/>
            <person name="Steenwyk J.L."/>
            <person name="Rokas A."/>
            <person name="Carro J."/>
            <person name="Camarero S."/>
            <person name="Ferreira P."/>
            <person name="Molpeceres G."/>
            <person name="Ruiz-Duenas F.J."/>
            <person name="Serrano A."/>
            <person name="Henrissat B."/>
            <person name="Drula E."/>
            <person name="Hughes K.W."/>
            <person name="Mata J.L."/>
            <person name="Ishikawa N.K."/>
            <person name="Vargas-Isla R."/>
            <person name="Ushijima S."/>
            <person name="Smith C.A."/>
            <person name="Ahrendt S."/>
            <person name="Andreopoulos W."/>
            <person name="He G."/>
            <person name="Labutti K."/>
            <person name="Lipzen A."/>
            <person name="Ng V."/>
            <person name="Sandor L."/>
            <person name="Barry K."/>
            <person name="Martinez A.T."/>
            <person name="Xiao Y."/>
            <person name="Gibbons J.G."/>
            <person name="Terashima K."/>
            <person name="Hibbett D.S."/>
            <person name="Grigoriev I.V."/>
        </authorList>
    </citation>
    <scope>NUCLEOTIDE SEQUENCE</scope>
    <source>
        <strain evidence="3">TFB9207</strain>
    </source>
</reference>
<name>A0AA38PLU2_9AGAR</name>
<evidence type="ECO:0000313" key="3">
    <source>
        <dbReference type="EMBL" id="KAJ3845315.1"/>
    </source>
</evidence>
<sequence>MSNSFEYYLVAAFSDRPFGGNPAIVAFLDPTNTPESILCDVASTFKQPMTVFLSEDPCSPADEATKRFLVRYFTAEEETPLCVHATLAAAHVIFRTKRTNSWSDRCAVDSEYSRWMEIEIDAGDVTEVSNSERERIVGIINDAFGKTLSVQHVAKGTGKYEHCLVVEVDEKDDIKNCQVTGGRLGVSVGHVSISLKETGYLINAITTRSSGLGRNEHFASRVFVPFDSLGGEDHVCGSAHAVLGPYWTIRQALLDDEEIRAIHVGRRGGDLRLFWTRGQPRIRIRGEAVTIANGVCSF</sequence>
<dbReference type="PIRSF" id="PIRSF016184">
    <property type="entry name" value="PhzC_PhzF"/>
    <property type="match status" value="1"/>
</dbReference>
<dbReference type="GO" id="GO:0005737">
    <property type="term" value="C:cytoplasm"/>
    <property type="evidence" value="ECO:0007669"/>
    <property type="project" value="TreeGrafter"/>
</dbReference>
<accession>A0AA38PLU2</accession>
<evidence type="ECO:0008006" key="5">
    <source>
        <dbReference type="Google" id="ProtNLM"/>
    </source>
</evidence>